<evidence type="ECO:0000259" key="3">
    <source>
        <dbReference type="Pfam" id="PF12928"/>
    </source>
</evidence>
<dbReference type="PANTHER" id="PTHR21027:SF1">
    <property type="entry name" value="TRNA-SPLICING ENDONUCLEASE SUBUNIT SEN54"/>
    <property type="match status" value="1"/>
</dbReference>
<dbReference type="GO" id="GO:0000214">
    <property type="term" value="C:tRNA-intron endonuclease complex"/>
    <property type="evidence" value="ECO:0007669"/>
    <property type="project" value="TreeGrafter"/>
</dbReference>
<proteinExistence type="inferred from homology"/>
<name>A0AAZ3NXN4_ONCTS</name>
<protein>
    <recommendedName>
        <fullName evidence="3">tRNA-splicing endonuclease subunit Sen54 N-terminal domain-containing protein</fullName>
    </recommendedName>
</protein>
<dbReference type="Ensembl" id="ENSOTST00005132151.1">
    <property type="protein sequence ID" value="ENSOTSP00005108568.1"/>
    <property type="gene ID" value="ENSOTSG00005055475.1"/>
</dbReference>
<evidence type="ECO:0000313" key="5">
    <source>
        <dbReference type="Proteomes" id="UP000694402"/>
    </source>
</evidence>
<reference evidence="5" key="1">
    <citation type="journal article" date="2018" name="PLoS ONE">
        <title>Chinook salmon (Oncorhynchus tshawytscha) genome and transcriptome.</title>
        <authorList>
            <person name="Christensen K.A."/>
            <person name="Leong J.S."/>
            <person name="Sakhrani D."/>
            <person name="Biagi C.A."/>
            <person name="Minkley D.R."/>
            <person name="Withler R.E."/>
            <person name="Rondeau E.B."/>
            <person name="Koop B.F."/>
            <person name="Devlin R.H."/>
        </authorList>
    </citation>
    <scope>NUCLEOTIDE SEQUENCE [LARGE SCALE GENOMIC DNA]</scope>
</reference>
<reference evidence="4" key="3">
    <citation type="submission" date="2025-09" db="UniProtKB">
        <authorList>
            <consortium name="Ensembl"/>
        </authorList>
    </citation>
    <scope>IDENTIFICATION</scope>
</reference>
<dbReference type="PANTHER" id="PTHR21027">
    <property type="entry name" value="TRNA-SPLICING ENDONUCLEASE SUBUNIT SEN54"/>
    <property type="match status" value="1"/>
</dbReference>
<evidence type="ECO:0000313" key="4">
    <source>
        <dbReference type="Ensembl" id="ENSOTSP00005108568.1"/>
    </source>
</evidence>
<keyword evidence="5" id="KW-1185">Reference proteome</keyword>
<dbReference type="AlphaFoldDB" id="A0AAZ3NXN4"/>
<sequence length="170" mass="19988">KELVLGVRERDIPAGARLFEARTRSHKIPVRGQKDFIPTGWDQQRDRLQQSLDEHWNLVSEERVERLGNLVKAVWISSDMIVELQSPAGKFWQTMGFSAHGKQCLHPEEALYLMEFVSAWAQHLFYQDLPLSIQEGYERFLYSKTMSIQHYQVFGHLKRLGYVVNRFDPR</sequence>
<keyword evidence="2" id="KW-0819">tRNA processing</keyword>
<dbReference type="InterPro" id="IPR024337">
    <property type="entry name" value="tRNA_splic_suSen54"/>
</dbReference>
<evidence type="ECO:0000256" key="1">
    <source>
        <dbReference type="ARBA" id="ARBA00005736"/>
    </source>
</evidence>
<dbReference type="GeneTree" id="ENSGT00390000004214"/>
<comment type="similarity">
    <text evidence="1">Belongs to the SEN54 family.</text>
</comment>
<dbReference type="Pfam" id="PF12928">
    <property type="entry name" value="tRNA_int_end_N2"/>
    <property type="match status" value="1"/>
</dbReference>
<reference evidence="4" key="2">
    <citation type="submission" date="2025-08" db="UniProtKB">
        <authorList>
            <consortium name="Ensembl"/>
        </authorList>
    </citation>
    <scope>IDENTIFICATION</scope>
</reference>
<evidence type="ECO:0000256" key="2">
    <source>
        <dbReference type="ARBA" id="ARBA00022694"/>
    </source>
</evidence>
<gene>
    <name evidence="4" type="primary">TSEN54</name>
</gene>
<feature type="domain" description="tRNA-splicing endonuclease subunit Sen54 N-terminal" evidence="3">
    <location>
        <begin position="56"/>
        <end position="115"/>
    </location>
</feature>
<accession>A0AAZ3NXN4</accession>
<organism evidence="4 5">
    <name type="scientific">Oncorhynchus tshawytscha</name>
    <name type="common">Chinook salmon</name>
    <name type="synonym">Salmo tshawytscha</name>
    <dbReference type="NCBI Taxonomy" id="74940"/>
    <lineage>
        <taxon>Eukaryota</taxon>
        <taxon>Metazoa</taxon>
        <taxon>Chordata</taxon>
        <taxon>Craniata</taxon>
        <taxon>Vertebrata</taxon>
        <taxon>Euteleostomi</taxon>
        <taxon>Actinopterygii</taxon>
        <taxon>Neopterygii</taxon>
        <taxon>Teleostei</taxon>
        <taxon>Protacanthopterygii</taxon>
        <taxon>Salmoniformes</taxon>
        <taxon>Salmonidae</taxon>
        <taxon>Salmoninae</taxon>
        <taxon>Oncorhynchus</taxon>
    </lineage>
</organism>
<dbReference type="GO" id="GO:0000379">
    <property type="term" value="P:tRNA-type intron splice site recognition and cleavage"/>
    <property type="evidence" value="ECO:0007669"/>
    <property type="project" value="TreeGrafter"/>
</dbReference>
<dbReference type="InterPro" id="IPR024336">
    <property type="entry name" value="tRNA_splic_suSen54_N"/>
</dbReference>
<dbReference type="Proteomes" id="UP000694402">
    <property type="component" value="Unassembled WGS sequence"/>
</dbReference>